<proteinExistence type="predicted"/>
<dbReference type="OrthoDB" id="2408877at2759"/>
<evidence type="ECO:0000313" key="5">
    <source>
        <dbReference type="EMBL" id="KIM59621.1"/>
    </source>
</evidence>
<evidence type="ECO:0000256" key="1">
    <source>
        <dbReference type="ARBA" id="ARBA00001968"/>
    </source>
</evidence>
<keyword evidence="6" id="KW-1185">Reference proteome</keyword>
<dbReference type="InParanoid" id="A0A0C3DUL8"/>
<dbReference type="InterPro" id="IPR027806">
    <property type="entry name" value="HARBI1_dom"/>
</dbReference>
<sequence length="339" mass="37972">MLRISPTVFEVLLHLIEEHPIFSNNSTSSQKPVQAQLATTLYRLGRYGNGASLEDIARIAGCSEGDVVNATARCFEAIESLHDVFVHPLTSDEKEVEKRWVDQHLGFQGTWRDGWVMYDGTIVVLYSHPGLNGNAYFTRKSNYGLNLQVRNVPSTLRIVDYSHGFTGSAHDALAFEHTAAAQHQDWLFDGEEFAWVDSAYSVTRRTIPVHKKPASLRPENAAFDKAVSHLRVRSEHCMGALKGRFQALRGLRISINNNRDHVRACQWMTIAIILHNLVIDVEGAKSGGVFAATHTRAQEQEDRGESNEALEDDEEAGEIKRKQLVAEIAAYRGIQLDEH</sequence>
<dbReference type="GO" id="GO:0046872">
    <property type="term" value="F:metal ion binding"/>
    <property type="evidence" value="ECO:0007669"/>
    <property type="project" value="UniProtKB-KW"/>
</dbReference>
<evidence type="ECO:0000256" key="3">
    <source>
        <dbReference type="SAM" id="MobiDB-lite"/>
    </source>
</evidence>
<feature type="compositionally biased region" description="Basic and acidic residues" evidence="3">
    <location>
        <begin position="296"/>
        <end position="306"/>
    </location>
</feature>
<organism evidence="5 6">
    <name type="scientific">Scleroderma citrinum Foug A</name>
    <dbReference type="NCBI Taxonomy" id="1036808"/>
    <lineage>
        <taxon>Eukaryota</taxon>
        <taxon>Fungi</taxon>
        <taxon>Dikarya</taxon>
        <taxon>Basidiomycota</taxon>
        <taxon>Agaricomycotina</taxon>
        <taxon>Agaricomycetes</taxon>
        <taxon>Agaricomycetidae</taxon>
        <taxon>Boletales</taxon>
        <taxon>Sclerodermatineae</taxon>
        <taxon>Sclerodermataceae</taxon>
        <taxon>Scleroderma</taxon>
    </lineage>
</organism>
<name>A0A0C3DUL8_9AGAM</name>
<dbReference type="HOGENOM" id="CLU_018552_2_1_1"/>
<dbReference type="EMBL" id="KN822071">
    <property type="protein sequence ID" value="KIM59621.1"/>
    <property type="molecule type" value="Genomic_DNA"/>
</dbReference>
<protein>
    <recommendedName>
        <fullName evidence="4">DDE Tnp4 domain-containing protein</fullName>
    </recommendedName>
</protein>
<accession>A0A0C3DUL8</accession>
<dbReference type="Pfam" id="PF13359">
    <property type="entry name" value="DDE_Tnp_4"/>
    <property type="match status" value="1"/>
</dbReference>
<evidence type="ECO:0000313" key="6">
    <source>
        <dbReference type="Proteomes" id="UP000053989"/>
    </source>
</evidence>
<feature type="domain" description="DDE Tnp4" evidence="4">
    <location>
        <begin position="119"/>
        <end position="276"/>
    </location>
</feature>
<comment type="cofactor">
    <cofactor evidence="1">
        <name>a divalent metal cation</name>
        <dbReference type="ChEBI" id="CHEBI:60240"/>
    </cofactor>
</comment>
<reference evidence="5 6" key="1">
    <citation type="submission" date="2014-04" db="EMBL/GenBank/DDBJ databases">
        <authorList>
            <consortium name="DOE Joint Genome Institute"/>
            <person name="Kuo A."/>
            <person name="Kohler A."/>
            <person name="Nagy L.G."/>
            <person name="Floudas D."/>
            <person name="Copeland A."/>
            <person name="Barry K.W."/>
            <person name="Cichocki N."/>
            <person name="Veneault-Fourrey C."/>
            <person name="LaButti K."/>
            <person name="Lindquist E.A."/>
            <person name="Lipzen A."/>
            <person name="Lundell T."/>
            <person name="Morin E."/>
            <person name="Murat C."/>
            <person name="Sun H."/>
            <person name="Tunlid A."/>
            <person name="Henrissat B."/>
            <person name="Grigoriev I.V."/>
            <person name="Hibbett D.S."/>
            <person name="Martin F."/>
            <person name="Nordberg H.P."/>
            <person name="Cantor M.N."/>
            <person name="Hua S.X."/>
        </authorList>
    </citation>
    <scope>NUCLEOTIDE SEQUENCE [LARGE SCALE GENOMIC DNA]</scope>
    <source>
        <strain evidence="5 6">Foug A</strain>
    </source>
</reference>
<gene>
    <name evidence="5" type="ORF">SCLCIDRAFT_125769</name>
</gene>
<evidence type="ECO:0000259" key="4">
    <source>
        <dbReference type="Pfam" id="PF13359"/>
    </source>
</evidence>
<dbReference type="Proteomes" id="UP000053989">
    <property type="component" value="Unassembled WGS sequence"/>
</dbReference>
<evidence type="ECO:0000256" key="2">
    <source>
        <dbReference type="ARBA" id="ARBA00022723"/>
    </source>
</evidence>
<feature type="region of interest" description="Disordered" evidence="3">
    <location>
        <begin position="295"/>
        <end position="316"/>
    </location>
</feature>
<reference evidence="6" key="2">
    <citation type="submission" date="2015-01" db="EMBL/GenBank/DDBJ databases">
        <title>Evolutionary Origins and Diversification of the Mycorrhizal Mutualists.</title>
        <authorList>
            <consortium name="DOE Joint Genome Institute"/>
            <consortium name="Mycorrhizal Genomics Consortium"/>
            <person name="Kohler A."/>
            <person name="Kuo A."/>
            <person name="Nagy L.G."/>
            <person name="Floudas D."/>
            <person name="Copeland A."/>
            <person name="Barry K.W."/>
            <person name="Cichocki N."/>
            <person name="Veneault-Fourrey C."/>
            <person name="LaButti K."/>
            <person name="Lindquist E.A."/>
            <person name="Lipzen A."/>
            <person name="Lundell T."/>
            <person name="Morin E."/>
            <person name="Murat C."/>
            <person name="Riley R."/>
            <person name="Ohm R."/>
            <person name="Sun H."/>
            <person name="Tunlid A."/>
            <person name="Henrissat B."/>
            <person name="Grigoriev I.V."/>
            <person name="Hibbett D.S."/>
            <person name="Martin F."/>
        </authorList>
    </citation>
    <scope>NUCLEOTIDE SEQUENCE [LARGE SCALE GENOMIC DNA]</scope>
    <source>
        <strain evidence="6">Foug A</strain>
    </source>
</reference>
<keyword evidence="2" id="KW-0479">Metal-binding</keyword>
<dbReference type="AlphaFoldDB" id="A0A0C3DUL8"/>